<reference evidence="2 3" key="1">
    <citation type="submission" date="2024-02" db="EMBL/GenBank/DDBJ databases">
        <authorList>
            <person name="Vignale AGUSTIN F."/>
            <person name="Sosa J E."/>
            <person name="Modenutti C."/>
        </authorList>
    </citation>
    <scope>NUCLEOTIDE SEQUENCE [LARGE SCALE GENOMIC DNA]</scope>
</reference>
<evidence type="ECO:0000313" key="3">
    <source>
        <dbReference type="Proteomes" id="UP001642360"/>
    </source>
</evidence>
<feature type="region of interest" description="Disordered" evidence="1">
    <location>
        <begin position="1"/>
        <end position="25"/>
    </location>
</feature>
<dbReference type="Proteomes" id="UP001642360">
    <property type="component" value="Unassembled WGS sequence"/>
</dbReference>
<sequence>NEHDKLAGASQNVDGGQQNDVGGQLGISKRLRRVTKKLLEDGQKVVGGWSEQTRTSTENGWKAIKILSEFDQKFAEG</sequence>
<evidence type="ECO:0000256" key="1">
    <source>
        <dbReference type="SAM" id="MobiDB-lite"/>
    </source>
</evidence>
<dbReference type="AlphaFoldDB" id="A0ABC8UVL8"/>
<keyword evidence="3" id="KW-1185">Reference proteome</keyword>
<organism evidence="2 3">
    <name type="scientific">Ilex paraguariensis</name>
    <name type="common">yerba mate</name>
    <dbReference type="NCBI Taxonomy" id="185542"/>
    <lineage>
        <taxon>Eukaryota</taxon>
        <taxon>Viridiplantae</taxon>
        <taxon>Streptophyta</taxon>
        <taxon>Embryophyta</taxon>
        <taxon>Tracheophyta</taxon>
        <taxon>Spermatophyta</taxon>
        <taxon>Magnoliopsida</taxon>
        <taxon>eudicotyledons</taxon>
        <taxon>Gunneridae</taxon>
        <taxon>Pentapetalae</taxon>
        <taxon>asterids</taxon>
        <taxon>campanulids</taxon>
        <taxon>Aquifoliales</taxon>
        <taxon>Aquifoliaceae</taxon>
        <taxon>Ilex</taxon>
    </lineage>
</organism>
<name>A0ABC8UVL8_9AQUA</name>
<feature type="non-terminal residue" evidence="2">
    <location>
        <position position="1"/>
    </location>
</feature>
<gene>
    <name evidence="2" type="ORF">ILEXP_LOCUS55122</name>
</gene>
<proteinExistence type="predicted"/>
<protein>
    <submittedName>
        <fullName evidence="2">Uncharacterized protein</fullName>
    </submittedName>
</protein>
<feature type="compositionally biased region" description="Low complexity" evidence="1">
    <location>
        <begin position="11"/>
        <end position="22"/>
    </location>
</feature>
<accession>A0ABC8UVL8</accession>
<evidence type="ECO:0000313" key="2">
    <source>
        <dbReference type="EMBL" id="CAK9184777.1"/>
    </source>
</evidence>
<dbReference type="EMBL" id="CAUOFW020009069">
    <property type="protein sequence ID" value="CAK9184777.1"/>
    <property type="molecule type" value="Genomic_DNA"/>
</dbReference>
<comment type="caution">
    <text evidence="2">The sequence shown here is derived from an EMBL/GenBank/DDBJ whole genome shotgun (WGS) entry which is preliminary data.</text>
</comment>